<feature type="transmembrane region" description="Helical" evidence="1">
    <location>
        <begin position="362"/>
        <end position="383"/>
    </location>
</feature>
<evidence type="ECO:0008006" key="5">
    <source>
        <dbReference type="Google" id="ProtNLM"/>
    </source>
</evidence>
<protein>
    <recommendedName>
        <fullName evidence="5">7TM-DISM receptor extracellular domain-containing protein</fullName>
    </recommendedName>
</protein>
<feature type="transmembrane region" description="Helical" evidence="1">
    <location>
        <begin position="326"/>
        <end position="342"/>
    </location>
</feature>
<keyword evidence="1" id="KW-0812">Transmembrane</keyword>
<keyword evidence="1" id="KW-0472">Membrane</keyword>
<feature type="chain" id="PRO_5047267343" description="7TM-DISM receptor extracellular domain-containing protein" evidence="2">
    <location>
        <begin position="21"/>
        <end position="481"/>
    </location>
</feature>
<accession>A0ABW7HFJ4</accession>
<evidence type="ECO:0000313" key="4">
    <source>
        <dbReference type="Proteomes" id="UP001606134"/>
    </source>
</evidence>
<dbReference type="EMBL" id="JBIGIC010000009">
    <property type="protein sequence ID" value="MFG6488668.1"/>
    <property type="molecule type" value="Genomic_DNA"/>
</dbReference>
<keyword evidence="4" id="KW-1185">Reference proteome</keyword>
<feature type="transmembrane region" description="Helical" evidence="1">
    <location>
        <begin position="440"/>
        <end position="458"/>
    </location>
</feature>
<dbReference type="Proteomes" id="UP001606134">
    <property type="component" value="Unassembled WGS sequence"/>
</dbReference>
<evidence type="ECO:0000313" key="3">
    <source>
        <dbReference type="EMBL" id="MFG6488668.1"/>
    </source>
</evidence>
<gene>
    <name evidence="3" type="ORF">ACG04R_18430</name>
</gene>
<feature type="signal peptide" evidence="2">
    <location>
        <begin position="1"/>
        <end position="20"/>
    </location>
</feature>
<evidence type="ECO:0000256" key="2">
    <source>
        <dbReference type="SAM" id="SignalP"/>
    </source>
</evidence>
<evidence type="ECO:0000256" key="1">
    <source>
        <dbReference type="SAM" id="Phobius"/>
    </source>
</evidence>
<proteinExistence type="predicted"/>
<sequence length="481" mass="52393">MNLWRWLWIWLALCTGSVLAAPSAPAASFDDALAATRLGERPAGAFFLVELLASQGQAGRAEQLRRTLWRLQSERLQGAAAAAPLTVGQAIAQGAGEPADTAVLWLAAYNAALQVRWPDAASSAADLRVTLLNRSPDPLPLAELRLRFGSESGGVTLPCATEPAPPDVHAAWRQTVAAGAQVEVLCQPPADARSQSLLPVLLAAARGGGEAPTLLPAAPAGAGKRGDHWLWQFWGRVEEPLNAWQRRWAQARLPENAGRAWQAATWPEPPELQPLPPTLAQRIVGRGREVADRAALLLWMAGGAWALILLMRLAMRDASLQVQSRLCLALALGSALAFLMATRRGQLGSGDGWSRWGEWGVWLGVLSLAFGAAMLAGLMLRLFRLLDEERRSWWQAIADGWRRALHIGGLTTRGQFWGFMAFALWAWALVSPWGRPWNRLALVALLVPLVTLCIRRLTSLTPREFWALLAVVAVLVLEHWL</sequence>
<comment type="caution">
    <text evidence="3">The sequence shown here is derived from an EMBL/GenBank/DDBJ whole genome shotgun (WGS) entry which is preliminary data.</text>
</comment>
<name>A0ABW7HFJ4_9BURK</name>
<feature type="transmembrane region" description="Helical" evidence="1">
    <location>
        <begin position="296"/>
        <end position="314"/>
    </location>
</feature>
<keyword evidence="2" id="KW-0732">Signal</keyword>
<keyword evidence="1" id="KW-1133">Transmembrane helix</keyword>
<reference evidence="3 4" key="1">
    <citation type="submission" date="2024-08" db="EMBL/GenBank/DDBJ databases">
        <authorList>
            <person name="Lu H."/>
        </authorList>
    </citation>
    <scope>NUCLEOTIDE SEQUENCE [LARGE SCALE GENOMIC DNA]</scope>
    <source>
        <strain evidence="3 4">BYS78W</strain>
    </source>
</reference>
<feature type="transmembrane region" description="Helical" evidence="1">
    <location>
        <begin position="404"/>
        <end position="428"/>
    </location>
</feature>
<dbReference type="RefSeq" id="WP_394414015.1">
    <property type="nucleotide sequence ID" value="NZ_JBIGIC010000009.1"/>
</dbReference>
<organism evidence="3 4">
    <name type="scientific">Pelomonas candidula</name>
    <dbReference type="NCBI Taxonomy" id="3299025"/>
    <lineage>
        <taxon>Bacteria</taxon>
        <taxon>Pseudomonadati</taxon>
        <taxon>Pseudomonadota</taxon>
        <taxon>Betaproteobacteria</taxon>
        <taxon>Burkholderiales</taxon>
        <taxon>Sphaerotilaceae</taxon>
        <taxon>Roseateles</taxon>
    </lineage>
</organism>